<dbReference type="InterPro" id="IPR036869">
    <property type="entry name" value="J_dom_sf"/>
</dbReference>
<comment type="caution">
    <text evidence="2">The sequence shown here is derived from an EMBL/GenBank/DDBJ whole genome shotgun (WGS) entry which is preliminary data.</text>
</comment>
<dbReference type="GO" id="GO:0042026">
    <property type="term" value="P:protein refolding"/>
    <property type="evidence" value="ECO:0007669"/>
    <property type="project" value="TreeGrafter"/>
</dbReference>
<dbReference type="GO" id="GO:0051082">
    <property type="term" value="F:unfolded protein binding"/>
    <property type="evidence" value="ECO:0007669"/>
    <property type="project" value="TreeGrafter"/>
</dbReference>
<gene>
    <name evidence="2" type="ORF">B1B_14690</name>
</gene>
<dbReference type="InterPro" id="IPR036410">
    <property type="entry name" value="HSP_DnaJ_Cys-rich_dom_sf"/>
</dbReference>
<dbReference type="PRINTS" id="PR00625">
    <property type="entry name" value="JDOMAIN"/>
</dbReference>
<dbReference type="SUPFAM" id="SSF57938">
    <property type="entry name" value="DnaJ/Hsp40 cysteine-rich domain"/>
    <property type="match status" value="1"/>
</dbReference>
<name>T0Z7U6_9ZZZZ</name>
<evidence type="ECO:0000259" key="1">
    <source>
        <dbReference type="PROSITE" id="PS50076"/>
    </source>
</evidence>
<dbReference type="SUPFAM" id="SSF46565">
    <property type="entry name" value="Chaperone J-domain"/>
    <property type="match status" value="1"/>
</dbReference>
<proteinExistence type="predicted"/>
<keyword evidence="2" id="KW-0346">Stress response</keyword>
<organism evidence="2">
    <name type="scientific">mine drainage metagenome</name>
    <dbReference type="NCBI Taxonomy" id="410659"/>
    <lineage>
        <taxon>unclassified sequences</taxon>
        <taxon>metagenomes</taxon>
        <taxon>ecological metagenomes</taxon>
    </lineage>
</organism>
<reference evidence="2" key="2">
    <citation type="journal article" date="2014" name="ISME J.">
        <title>Microbial stratification in low pH oxic and suboxic macroscopic growths along an acid mine drainage.</title>
        <authorList>
            <person name="Mendez-Garcia C."/>
            <person name="Mesa V."/>
            <person name="Sprenger R.R."/>
            <person name="Richter M."/>
            <person name="Diez M.S."/>
            <person name="Solano J."/>
            <person name="Bargiela R."/>
            <person name="Golyshina O.V."/>
            <person name="Manteca A."/>
            <person name="Ramos J.L."/>
            <person name="Gallego J.R."/>
            <person name="Llorente I."/>
            <person name="Martins Dos Santos V.A."/>
            <person name="Jensen O.N."/>
            <person name="Pelaez A.I."/>
            <person name="Sanchez J."/>
            <person name="Ferrer M."/>
        </authorList>
    </citation>
    <scope>NUCLEOTIDE SEQUENCE</scope>
</reference>
<dbReference type="PANTHER" id="PTHR43096">
    <property type="entry name" value="DNAJ HOMOLOG 1, MITOCHONDRIAL-RELATED"/>
    <property type="match status" value="1"/>
</dbReference>
<dbReference type="InterPro" id="IPR001623">
    <property type="entry name" value="DnaJ_domain"/>
</dbReference>
<dbReference type="CDD" id="cd06257">
    <property type="entry name" value="DnaJ"/>
    <property type="match status" value="1"/>
</dbReference>
<dbReference type="Gene3D" id="1.10.287.110">
    <property type="entry name" value="DnaJ domain"/>
    <property type="match status" value="1"/>
</dbReference>
<dbReference type="GO" id="GO:0005737">
    <property type="term" value="C:cytoplasm"/>
    <property type="evidence" value="ECO:0007669"/>
    <property type="project" value="TreeGrafter"/>
</dbReference>
<dbReference type="AlphaFoldDB" id="T0Z7U6"/>
<dbReference type="InterPro" id="IPR018253">
    <property type="entry name" value="DnaJ_domain_CS"/>
</dbReference>
<feature type="domain" description="J" evidence="1">
    <location>
        <begin position="7"/>
        <end position="72"/>
    </location>
</feature>
<dbReference type="PROSITE" id="PS50076">
    <property type="entry name" value="DNAJ_2"/>
    <property type="match status" value="1"/>
</dbReference>
<dbReference type="SMART" id="SM00271">
    <property type="entry name" value="DnaJ"/>
    <property type="match status" value="1"/>
</dbReference>
<feature type="non-terminal residue" evidence="2">
    <location>
        <position position="151"/>
    </location>
</feature>
<reference evidence="2" key="1">
    <citation type="submission" date="2013-08" db="EMBL/GenBank/DDBJ databases">
        <authorList>
            <person name="Mendez C."/>
            <person name="Richter M."/>
            <person name="Ferrer M."/>
            <person name="Sanchez J."/>
        </authorList>
    </citation>
    <scope>NUCLEOTIDE SEQUENCE</scope>
</reference>
<dbReference type="Pfam" id="PF00226">
    <property type="entry name" value="DnaJ"/>
    <property type="match status" value="1"/>
</dbReference>
<protein>
    <submittedName>
        <fullName evidence="2">Protein containing Heat shock protein DnaJ</fullName>
    </submittedName>
</protein>
<accession>T0Z7U6</accession>
<dbReference type="PROSITE" id="PS00636">
    <property type="entry name" value="DNAJ_1"/>
    <property type="match status" value="1"/>
</dbReference>
<dbReference type="EMBL" id="AUZY01009752">
    <property type="protein sequence ID" value="EQD41073.1"/>
    <property type="molecule type" value="Genomic_DNA"/>
</dbReference>
<dbReference type="PANTHER" id="PTHR43096:SF10">
    <property type="entry name" value="CHAPERONE PROTEIN DNAJ A6, CHLOROPLASTIC"/>
    <property type="match status" value="1"/>
</dbReference>
<sequence>MAASGTDYYTLLGVDPSTEAPGIREAFRREALRWHPDHRPGDPRAAEHFRALHQAYEVLTDPVRRRAYDARITDRSSEHPDVEAQVTLGLREVFTGLLLKLEVPHARPCGGCGGTGREWGEQRMGCPGCGGSGWGAPESLYGLRLRPLCGV</sequence>
<evidence type="ECO:0000313" key="2">
    <source>
        <dbReference type="EMBL" id="EQD41073.1"/>
    </source>
</evidence>